<accession>A0A183BKR4</accession>
<proteinExistence type="predicted"/>
<evidence type="ECO:0000313" key="4">
    <source>
        <dbReference type="WBParaSite" id="GPLIN_000119500"/>
    </source>
</evidence>
<keyword evidence="2" id="KW-0732">Signal</keyword>
<keyword evidence="1" id="KW-0812">Transmembrane</keyword>
<name>A0A183BKR4_GLOPA</name>
<protein>
    <submittedName>
        <fullName evidence="4">Uncharacterized protein</fullName>
    </submittedName>
</protein>
<reference evidence="3" key="1">
    <citation type="submission" date="2014-05" db="EMBL/GenBank/DDBJ databases">
        <title>The genome and life-stage specific transcriptomes of Globodera pallida elucidate key aspects of plant parasitism by a cyst nematode.</title>
        <authorList>
            <person name="Cotton J.A."/>
            <person name="Lilley C.J."/>
            <person name="Jones L.M."/>
            <person name="Kikuchi T."/>
            <person name="Reid A.J."/>
            <person name="Thorpe P."/>
            <person name="Tsai I.J."/>
            <person name="Beasley H."/>
            <person name="Blok V."/>
            <person name="Cock P.J.A."/>
            <person name="Van den Akker S.E."/>
            <person name="Holroyd N."/>
            <person name="Hunt M."/>
            <person name="Mantelin S."/>
            <person name="Naghra H."/>
            <person name="Pain A."/>
            <person name="Palomares-Rius J.E."/>
            <person name="Zarowiecki M."/>
            <person name="Berriman M."/>
            <person name="Jones J.T."/>
            <person name="Urwin P.E."/>
        </authorList>
    </citation>
    <scope>NUCLEOTIDE SEQUENCE [LARGE SCALE GENOMIC DNA]</scope>
    <source>
        <strain evidence="3">Lindley</strain>
    </source>
</reference>
<dbReference type="WBParaSite" id="GPLIN_000119500">
    <property type="protein sequence ID" value="GPLIN_000119500"/>
    <property type="gene ID" value="GPLIN_000119500"/>
</dbReference>
<keyword evidence="3" id="KW-1185">Reference proteome</keyword>
<feature type="transmembrane region" description="Helical" evidence="1">
    <location>
        <begin position="45"/>
        <end position="70"/>
    </location>
</feature>
<evidence type="ECO:0000313" key="3">
    <source>
        <dbReference type="Proteomes" id="UP000050741"/>
    </source>
</evidence>
<organism evidence="3 4">
    <name type="scientific">Globodera pallida</name>
    <name type="common">Potato cyst nematode worm</name>
    <name type="synonym">Heterodera pallida</name>
    <dbReference type="NCBI Taxonomy" id="36090"/>
    <lineage>
        <taxon>Eukaryota</taxon>
        <taxon>Metazoa</taxon>
        <taxon>Ecdysozoa</taxon>
        <taxon>Nematoda</taxon>
        <taxon>Chromadorea</taxon>
        <taxon>Rhabditida</taxon>
        <taxon>Tylenchina</taxon>
        <taxon>Tylenchomorpha</taxon>
        <taxon>Tylenchoidea</taxon>
        <taxon>Heteroderidae</taxon>
        <taxon>Heteroderinae</taxon>
        <taxon>Globodera</taxon>
    </lineage>
</organism>
<sequence>MILKFSLKIAIFFSLILPSLAIKSLNKQDGLIDNKEKTSITSTLTTLRIGIIVFFILLAVCSIACLLLLVRCMFSAKVRRVNLEHF</sequence>
<evidence type="ECO:0000256" key="2">
    <source>
        <dbReference type="SAM" id="SignalP"/>
    </source>
</evidence>
<reference evidence="4" key="2">
    <citation type="submission" date="2016-06" db="UniProtKB">
        <authorList>
            <consortium name="WormBaseParasite"/>
        </authorList>
    </citation>
    <scope>IDENTIFICATION</scope>
</reference>
<feature type="signal peptide" evidence="2">
    <location>
        <begin position="1"/>
        <end position="21"/>
    </location>
</feature>
<keyword evidence="1" id="KW-1133">Transmembrane helix</keyword>
<keyword evidence="1" id="KW-0472">Membrane</keyword>
<dbReference type="Proteomes" id="UP000050741">
    <property type="component" value="Unassembled WGS sequence"/>
</dbReference>
<evidence type="ECO:0000256" key="1">
    <source>
        <dbReference type="SAM" id="Phobius"/>
    </source>
</evidence>
<dbReference type="AlphaFoldDB" id="A0A183BKR4"/>
<feature type="chain" id="PRO_5008146267" evidence="2">
    <location>
        <begin position="22"/>
        <end position="86"/>
    </location>
</feature>